<keyword evidence="2 4" id="KW-0863">Zinc-finger</keyword>
<dbReference type="Proteomes" id="UP000316759">
    <property type="component" value="Unassembled WGS sequence"/>
</dbReference>
<gene>
    <name evidence="7" type="ORF">FGIG_07770</name>
</gene>
<dbReference type="InterPro" id="IPR001841">
    <property type="entry name" value="Znf_RING"/>
</dbReference>
<feature type="compositionally biased region" description="Basic and acidic residues" evidence="5">
    <location>
        <begin position="178"/>
        <end position="190"/>
    </location>
</feature>
<dbReference type="STRING" id="46835.A0A504YR84"/>
<reference evidence="7 8" key="1">
    <citation type="submission" date="2019-04" db="EMBL/GenBank/DDBJ databases">
        <title>Annotation for the trematode Fasciola gigantica.</title>
        <authorList>
            <person name="Choi Y.-J."/>
        </authorList>
    </citation>
    <scope>NUCLEOTIDE SEQUENCE [LARGE SCALE GENOMIC DNA]</scope>
    <source>
        <strain evidence="7">Uganda_cow_1</strain>
    </source>
</reference>
<dbReference type="PANTHER" id="PTHR46359">
    <property type="entry name" value="GEO07743P1"/>
    <property type="match status" value="1"/>
</dbReference>
<dbReference type="OrthoDB" id="9984778at2759"/>
<dbReference type="Gene3D" id="3.30.40.10">
    <property type="entry name" value="Zinc/RING finger domain, C3HC4 (zinc finger)"/>
    <property type="match status" value="1"/>
</dbReference>
<feature type="region of interest" description="Disordered" evidence="5">
    <location>
        <begin position="112"/>
        <end position="198"/>
    </location>
</feature>
<evidence type="ECO:0000259" key="6">
    <source>
        <dbReference type="PROSITE" id="PS50089"/>
    </source>
</evidence>
<evidence type="ECO:0000256" key="4">
    <source>
        <dbReference type="PROSITE-ProRule" id="PRU00175"/>
    </source>
</evidence>
<dbReference type="PROSITE" id="PS50089">
    <property type="entry name" value="ZF_RING_2"/>
    <property type="match status" value="1"/>
</dbReference>
<dbReference type="InterPro" id="IPR042981">
    <property type="entry name" value="RNF11_RING-H2"/>
</dbReference>
<dbReference type="InterPro" id="IPR052804">
    <property type="entry name" value="UEC_component"/>
</dbReference>
<keyword evidence="3" id="KW-0862">Zinc</keyword>
<feature type="region of interest" description="Disordered" evidence="5">
    <location>
        <begin position="83"/>
        <end position="102"/>
    </location>
</feature>
<evidence type="ECO:0000256" key="1">
    <source>
        <dbReference type="ARBA" id="ARBA00022723"/>
    </source>
</evidence>
<comment type="caution">
    <text evidence="7">The sequence shown here is derived from an EMBL/GenBank/DDBJ whole genome shotgun (WGS) entry which is preliminary data.</text>
</comment>
<dbReference type="Pfam" id="PF13639">
    <property type="entry name" value="zf-RING_2"/>
    <property type="match status" value="1"/>
</dbReference>
<dbReference type="SUPFAM" id="SSF57850">
    <property type="entry name" value="RING/U-box"/>
    <property type="match status" value="1"/>
</dbReference>
<dbReference type="GO" id="GO:0008270">
    <property type="term" value="F:zinc ion binding"/>
    <property type="evidence" value="ECO:0007669"/>
    <property type="project" value="UniProtKB-KW"/>
</dbReference>
<evidence type="ECO:0000313" key="8">
    <source>
        <dbReference type="Proteomes" id="UP000316759"/>
    </source>
</evidence>
<dbReference type="GO" id="GO:0061630">
    <property type="term" value="F:ubiquitin protein ligase activity"/>
    <property type="evidence" value="ECO:0007669"/>
    <property type="project" value="TreeGrafter"/>
</dbReference>
<dbReference type="SMART" id="SM00184">
    <property type="entry name" value="RING"/>
    <property type="match status" value="1"/>
</dbReference>
<dbReference type="PANTHER" id="PTHR46359:SF2">
    <property type="entry name" value="GEO07743P1"/>
    <property type="match status" value="1"/>
</dbReference>
<dbReference type="AlphaFoldDB" id="A0A504YR84"/>
<accession>A0A504YR84</accession>
<name>A0A504YR84_FASGI</name>
<evidence type="ECO:0000256" key="2">
    <source>
        <dbReference type="ARBA" id="ARBA00022771"/>
    </source>
</evidence>
<dbReference type="GO" id="GO:0000151">
    <property type="term" value="C:ubiquitin ligase complex"/>
    <property type="evidence" value="ECO:0007669"/>
    <property type="project" value="TreeGrafter"/>
</dbReference>
<protein>
    <submittedName>
        <fullName evidence="7">RING finger protein 11</fullName>
    </submittedName>
</protein>
<organism evidence="7 8">
    <name type="scientific">Fasciola gigantica</name>
    <name type="common">Giant liver fluke</name>
    <dbReference type="NCBI Taxonomy" id="46835"/>
    <lineage>
        <taxon>Eukaryota</taxon>
        <taxon>Metazoa</taxon>
        <taxon>Spiralia</taxon>
        <taxon>Lophotrochozoa</taxon>
        <taxon>Platyhelminthes</taxon>
        <taxon>Trematoda</taxon>
        <taxon>Digenea</taxon>
        <taxon>Plagiorchiida</taxon>
        <taxon>Echinostomata</taxon>
        <taxon>Echinostomatoidea</taxon>
        <taxon>Fasciolidae</taxon>
        <taxon>Fasciola</taxon>
    </lineage>
</organism>
<keyword evidence="1" id="KW-0479">Metal-binding</keyword>
<proteinExistence type="predicted"/>
<evidence type="ECO:0000256" key="5">
    <source>
        <dbReference type="SAM" id="MobiDB-lite"/>
    </source>
</evidence>
<dbReference type="GO" id="GO:0006511">
    <property type="term" value="P:ubiquitin-dependent protein catabolic process"/>
    <property type="evidence" value="ECO:0007669"/>
    <property type="project" value="TreeGrafter"/>
</dbReference>
<dbReference type="CDD" id="cd16468">
    <property type="entry name" value="RING-H2_RNF11"/>
    <property type="match status" value="1"/>
</dbReference>
<dbReference type="InterPro" id="IPR013083">
    <property type="entry name" value="Znf_RING/FYVE/PHD"/>
</dbReference>
<evidence type="ECO:0000256" key="3">
    <source>
        <dbReference type="ARBA" id="ARBA00022833"/>
    </source>
</evidence>
<evidence type="ECO:0000313" key="7">
    <source>
        <dbReference type="EMBL" id="TPP63874.1"/>
    </source>
</evidence>
<feature type="region of interest" description="Disordered" evidence="5">
    <location>
        <begin position="300"/>
        <end position="326"/>
    </location>
</feature>
<sequence>MSQLTEEEQVKIATRMGLISTLPLFKFDEGKREKLSECIICMCEYEEGEELRYLPCLHTYHRMCIDDWLMRALTCPSCLEEIRPSSPPVQRDPPHVSTNSTPLLHESLCHNSERTDSTAAVPDTVPSTLQDTEAPRDSQNRGDSLSVTPEPLPELNEQGPVVVSYSSSAEVCTPKPQSSDRDNNNRHDSGGDGTRGWTTTPLTIAASEVPVVQPQHRRTRSNEHGEIQTGSFVSRGRPAHRSEQYQRRGHSVSGLDRVAVPLRTSRPEVDSEAPVASNELAISSGPDPVTPVLPAGGITATRSLEGSGPGNLWPFHLDGDSSQPQC</sequence>
<dbReference type="EMBL" id="SUNJ01005128">
    <property type="protein sequence ID" value="TPP63874.1"/>
    <property type="molecule type" value="Genomic_DNA"/>
</dbReference>
<feature type="domain" description="RING-type" evidence="6">
    <location>
        <begin position="38"/>
        <end position="78"/>
    </location>
</feature>
<keyword evidence="8" id="KW-1185">Reference proteome</keyword>